<name>A0ACB9HFF4_9ASTR</name>
<comment type="caution">
    <text evidence="1">The sequence shown here is derived from an EMBL/GenBank/DDBJ whole genome shotgun (WGS) entry which is preliminary data.</text>
</comment>
<organism evidence="1 2">
    <name type="scientific">Smallanthus sonchifolius</name>
    <dbReference type="NCBI Taxonomy" id="185202"/>
    <lineage>
        <taxon>Eukaryota</taxon>
        <taxon>Viridiplantae</taxon>
        <taxon>Streptophyta</taxon>
        <taxon>Embryophyta</taxon>
        <taxon>Tracheophyta</taxon>
        <taxon>Spermatophyta</taxon>
        <taxon>Magnoliopsida</taxon>
        <taxon>eudicotyledons</taxon>
        <taxon>Gunneridae</taxon>
        <taxon>Pentapetalae</taxon>
        <taxon>asterids</taxon>
        <taxon>campanulids</taxon>
        <taxon>Asterales</taxon>
        <taxon>Asteraceae</taxon>
        <taxon>Asteroideae</taxon>
        <taxon>Heliantheae alliance</taxon>
        <taxon>Millerieae</taxon>
        <taxon>Smallanthus</taxon>
    </lineage>
</organism>
<sequence>MAMHCLMSSYENWFLDFEEAIEAFVLAGKEAILCESNGGWCCIEALNGLTNRFGNHNDRDNDDEVILACEIQHQEQSPECENYQTMFFRSWEEGAENELVFFRRLDGEFNKVISFYKSKVDEVLMEAEELNKQIDALSALQIKISDPNFHSSSTPSNPGVSPSQEIQELEEKPETGQKEMVSLEILNHVKINVTPESAVSTLKTIFDGTKSDLSFRKGELRTAQAKLKQAFIEFHRKLRLLKSYAFLNQLAFSKIMKKYDKVVKLMERVESVYITHFANSNRSQGMGDLRPRVKRDEHRVTFFMGCFFGCAISLLVGVILTIHARDLLKTEGRDQYMINIFPLYSLFAYIVLHMLMYAANIYFWKRFRVNYTFIFGFEPTTTLGYKEILLLSSALSVLTLAAVLSNLEMEIDEGTQSFTTLTELVPLGLVAVVLLIMFCPFNIMYRSSRFFLIVNLWRCVCVPLYKVTFPDFFLGDQLTSQVQLLRTVTKLHTHVSKFYLNFDMIVGVTSLVLDQCIRQVFEHKDYGPGMNGLKYLSTIVAVVTRTIYVQRRGTTMRTASSSSVATIYNTYWDVVKDWGLLCRDSTNPWLRDKLILPYKSAMNVILRLAWMQTVLDFHEAPWLHQSTMIFIVASLEIVRRGLWNFFRLENEHLNNVGKFRAFKSVPLPFSYEDGEKEL</sequence>
<evidence type="ECO:0000313" key="1">
    <source>
        <dbReference type="EMBL" id="KAI3794028.1"/>
    </source>
</evidence>
<keyword evidence="2" id="KW-1185">Reference proteome</keyword>
<evidence type="ECO:0000313" key="2">
    <source>
        <dbReference type="Proteomes" id="UP001056120"/>
    </source>
</evidence>
<dbReference type="EMBL" id="CM042029">
    <property type="protein sequence ID" value="KAI3794028.1"/>
    <property type="molecule type" value="Genomic_DNA"/>
</dbReference>
<gene>
    <name evidence="1" type="ORF">L1987_36653</name>
</gene>
<dbReference type="Proteomes" id="UP001056120">
    <property type="component" value="Linkage Group LG12"/>
</dbReference>
<protein>
    <submittedName>
        <fullName evidence="1">Uncharacterized protein</fullName>
    </submittedName>
</protein>
<accession>A0ACB9HFF4</accession>
<proteinExistence type="predicted"/>
<reference evidence="1 2" key="2">
    <citation type="journal article" date="2022" name="Mol. Ecol. Resour.">
        <title>The genomes of chicory, endive, great burdock and yacon provide insights into Asteraceae paleo-polyploidization history and plant inulin production.</title>
        <authorList>
            <person name="Fan W."/>
            <person name="Wang S."/>
            <person name="Wang H."/>
            <person name="Wang A."/>
            <person name="Jiang F."/>
            <person name="Liu H."/>
            <person name="Zhao H."/>
            <person name="Xu D."/>
            <person name="Zhang Y."/>
        </authorList>
    </citation>
    <scope>NUCLEOTIDE SEQUENCE [LARGE SCALE GENOMIC DNA]</scope>
    <source>
        <strain evidence="2">cv. Yunnan</strain>
        <tissue evidence="1">Leaves</tissue>
    </source>
</reference>
<reference evidence="2" key="1">
    <citation type="journal article" date="2022" name="Mol. Ecol. Resour.">
        <title>The genomes of chicory, endive, great burdock and yacon provide insights into Asteraceae palaeo-polyploidization history and plant inulin production.</title>
        <authorList>
            <person name="Fan W."/>
            <person name="Wang S."/>
            <person name="Wang H."/>
            <person name="Wang A."/>
            <person name="Jiang F."/>
            <person name="Liu H."/>
            <person name="Zhao H."/>
            <person name="Xu D."/>
            <person name="Zhang Y."/>
        </authorList>
    </citation>
    <scope>NUCLEOTIDE SEQUENCE [LARGE SCALE GENOMIC DNA]</scope>
    <source>
        <strain evidence="2">cv. Yunnan</strain>
    </source>
</reference>